<dbReference type="InterPro" id="IPR027267">
    <property type="entry name" value="AH/BAR_dom_sf"/>
</dbReference>
<evidence type="ECO:0000259" key="6">
    <source>
        <dbReference type="PROSITE" id="PS50003"/>
    </source>
</evidence>
<accession>A0AAD5RUS4</accession>
<organism evidence="8 9">
    <name type="scientific">Zalerion maritima</name>
    <dbReference type="NCBI Taxonomy" id="339359"/>
    <lineage>
        <taxon>Eukaryota</taxon>
        <taxon>Fungi</taxon>
        <taxon>Dikarya</taxon>
        <taxon>Ascomycota</taxon>
        <taxon>Pezizomycotina</taxon>
        <taxon>Sordariomycetes</taxon>
        <taxon>Lulworthiomycetidae</taxon>
        <taxon>Lulworthiales</taxon>
        <taxon>Lulworthiaceae</taxon>
        <taxon>Zalerion</taxon>
    </lineage>
</organism>
<feature type="region of interest" description="Disordered" evidence="5">
    <location>
        <begin position="1"/>
        <end position="54"/>
    </location>
</feature>
<dbReference type="InterPro" id="IPR039463">
    <property type="entry name" value="Sip3/Lam1_BAR"/>
</dbReference>
<dbReference type="CDD" id="cd13280">
    <property type="entry name" value="PH_SIP3"/>
    <property type="match status" value="1"/>
</dbReference>
<evidence type="ECO:0000259" key="7">
    <source>
        <dbReference type="PROSITE" id="PS51778"/>
    </source>
</evidence>
<comment type="subcellular location">
    <subcellularLocation>
        <location evidence="1">Membrane</location>
    </subcellularLocation>
</comment>
<gene>
    <name evidence="8" type="ORF">MKZ38_007573</name>
</gene>
<keyword evidence="9" id="KW-1185">Reference proteome</keyword>
<keyword evidence="3" id="KW-1133">Transmembrane helix</keyword>
<dbReference type="InterPro" id="IPR042067">
    <property type="entry name" value="Sip3_PH"/>
</dbReference>
<dbReference type="Gene3D" id="1.20.1270.60">
    <property type="entry name" value="Arfaptin homology (AH) domain/BAR domain"/>
    <property type="match status" value="1"/>
</dbReference>
<dbReference type="EMBL" id="JAKWBI020000049">
    <property type="protein sequence ID" value="KAJ2904594.1"/>
    <property type="molecule type" value="Genomic_DNA"/>
</dbReference>
<evidence type="ECO:0000256" key="1">
    <source>
        <dbReference type="ARBA" id="ARBA00004370"/>
    </source>
</evidence>
<evidence type="ECO:0000256" key="5">
    <source>
        <dbReference type="SAM" id="MobiDB-lite"/>
    </source>
</evidence>
<dbReference type="Pfam" id="PF16746">
    <property type="entry name" value="BAR_3"/>
    <property type="match status" value="1"/>
</dbReference>
<dbReference type="GO" id="GO:0016020">
    <property type="term" value="C:membrane"/>
    <property type="evidence" value="ECO:0007669"/>
    <property type="project" value="UniProtKB-SubCell"/>
</dbReference>
<dbReference type="GO" id="GO:0005737">
    <property type="term" value="C:cytoplasm"/>
    <property type="evidence" value="ECO:0007669"/>
    <property type="project" value="InterPro"/>
</dbReference>
<keyword evidence="2" id="KW-0812">Transmembrane</keyword>
<dbReference type="Pfam" id="PF16016">
    <property type="entry name" value="VASt"/>
    <property type="match status" value="1"/>
</dbReference>
<dbReference type="InterPro" id="IPR011993">
    <property type="entry name" value="PH-like_dom_sf"/>
</dbReference>
<evidence type="ECO:0000313" key="8">
    <source>
        <dbReference type="EMBL" id="KAJ2904594.1"/>
    </source>
</evidence>
<protein>
    <submittedName>
        <fullName evidence="8">PH domain-containing protein C19A8.02</fullName>
    </submittedName>
</protein>
<dbReference type="PROSITE" id="PS50003">
    <property type="entry name" value="PH_DOMAIN"/>
    <property type="match status" value="1"/>
</dbReference>
<feature type="domain" description="PH" evidence="6">
    <location>
        <begin position="344"/>
        <end position="443"/>
    </location>
</feature>
<dbReference type="Pfam" id="PF00169">
    <property type="entry name" value="PH"/>
    <property type="match status" value="1"/>
</dbReference>
<comment type="caution">
    <text evidence="8">The sequence shown here is derived from an EMBL/GenBank/DDBJ whole genome shotgun (WGS) entry which is preliminary data.</text>
</comment>
<dbReference type="CDD" id="cd07609">
    <property type="entry name" value="BAR_SIP3_fungi"/>
    <property type="match status" value="1"/>
</dbReference>
<dbReference type="InterPro" id="IPR031968">
    <property type="entry name" value="VASt"/>
</dbReference>
<evidence type="ECO:0000256" key="2">
    <source>
        <dbReference type="ARBA" id="ARBA00022692"/>
    </source>
</evidence>
<name>A0AAD5RUS4_9PEZI</name>
<dbReference type="SUPFAM" id="SSF103657">
    <property type="entry name" value="BAR/IMD domain-like"/>
    <property type="match status" value="1"/>
</dbReference>
<feature type="region of interest" description="Disordered" evidence="5">
    <location>
        <begin position="884"/>
        <end position="930"/>
    </location>
</feature>
<dbReference type="SMART" id="SM00233">
    <property type="entry name" value="PH"/>
    <property type="match status" value="1"/>
</dbReference>
<dbReference type="PANTHER" id="PTHR14248">
    <property type="entry name" value="CYCLIN Y, ISOFORM A"/>
    <property type="match status" value="1"/>
</dbReference>
<dbReference type="Gene3D" id="2.30.29.30">
    <property type="entry name" value="Pleckstrin-homology domain (PH domain)/Phosphotyrosine-binding domain (PTB)"/>
    <property type="match status" value="1"/>
</dbReference>
<dbReference type="SUPFAM" id="SSF50729">
    <property type="entry name" value="PH domain-like"/>
    <property type="match status" value="1"/>
</dbReference>
<dbReference type="PROSITE" id="PS51778">
    <property type="entry name" value="VAST"/>
    <property type="match status" value="1"/>
</dbReference>
<evidence type="ECO:0000256" key="3">
    <source>
        <dbReference type="ARBA" id="ARBA00022989"/>
    </source>
</evidence>
<reference evidence="8" key="1">
    <citation type="submission" date="2022-07" db="EMBL/GenBank/DDBJ databases">
        <title>Draft genome sequence of Zalerion maritima ATCC 34329, a (micro)plastics degrading marine fungus.</title>
        <authorList>
            <person name="Paco A."/>
            <person name="Goncalves M.F.M."/>
            <person name="Rocha-Santos T.A.P."/>
            <person name="Alves A."/>
        </authorList>
    </citation>
    <scope>NUCLEOTIDE SEQUENCE</scope>
    <source>
        <strain evidence="8">ATCC 34329</strain>
    </source>
</reference>
<keyword evidence="4" id="KW-0472">Membrane</keyword>
<proteinExistence type="predicted"/>
<feature type="domain" description="VASt" evidence="7">
    <location>
        <begin position="960"/>
        <end position="1131"/>
    </location>
</feature>
<dbReference type="InterPro" id="IPR004148">
    <property type="entry name" value="BAR_dom"/>
</dbReference>
<sequence>MMMADSANSPLVAASATGPAPAPDRATSPAAPNTGDNGNENHNTTPAQARPSPSIPVTLREAALDSPAFRATALHFADQVDSVERWLDSYVRAASRLAHDVQALEDPVNSFLGKITPNQSPAEALIDHDYTTLALRRFGEASRDWWIQILATVRRTEAIMADPLRNFLNNDLRAFLSTRRNLDQAQKTFDTTLARYVAQSKTKEPSALREDAFAVFETRKAYLKASMEFCILASQLRYTLDKLLVRLSSDMFREMRRARDSFSAGASASASLEMERVRGWSKDMEASESIFRRELLMARRDIAEATLSSFKPSRELDDYSTSTVPFLGNRGPTNVVQKDATAAISEKQGWLFLKTVSGKPVRTSWVRRWYYCRDGVFGWLVQGPQGVLQGEEIGVLLCNAKPAVQEERRFCFEVKTKIQNILLQAETQAQLIEWLEVFEVAKKRAFEASLSHDSGTLPGGADPAFSITPPSIPEFSARLLEAPGGSEDLSSGFDRAGTLPVPAPDAALASRSSFDVNNTLPRRALTNLAREEGETGREHAARIMQKLDLHRKTTFSASGDLAAMASPAHLSQSASGGQLSLPYSGLSGHGRGQMPLPSLSMIDGFQGMLAPLTLSKVPLPTSLSRAVVSVSGERGYGTEPSKGIPTALLANYWGSNPWGNAYVSSESSRDTGSSAAESMPQEPQLGELLLAENESKSASVAGHKKTQSADTRITIQPPVEKHGGEIFPPNYPYELRAHHAQFRVLFPGVPVHEKLVLVFRASWSSTSYDAAAPQTAADQGLTGTGRVYVTPDNMYFYGHQMGLVVAYATRLDTISEVTAAPGKECDFIFLHLNEEPPDSGYSRITIKTFLEDLELLHARLNLLVDDLQAEEPMEVPELVHSLANMGRESPGRKSPSEESWEEVSANTPVDNGTPGGRPVLPRPRDGSNMQARSLYRGGLRKPTPKFQLPTRPILFEPEDMQRKVSERHFEISAKACFHVLFGDKSFVFPKLYFERRAQQIAQGPWVLADHGKMKREFRFKAESVDIIGRSRSADVVDFQTVDVFSDHVTYLVTHVKTPWHLPHSQYFKLVTKVVITHLAKSKCKLAVFTKVDWSKTPAFSKNMVERQALADAGRDAEELADVATDQVRKLGPHSRTKRAIQVYGHVGQQAQVVLFKPGQTTETANRKHAIKPRTLTTMAFETVRSFAESVASSLVMWAFAGLRTLFKVATAHRLILILLATSTMTNVMFTSKDSSRWWSERNAAKFMSRVGVGPNAMMSKAIYLSDLEEATLRSNATGGPTSEGSCSSTFRAISSAADLDCPFEETDISLSSARSRAAARRLRHTRQKLGLYRHDLVVAMRVVNNIEREMVQSEWENWLADENVRCEQAKGLLYQEDGPEGGAARAHHTAQAGYEEDKFEGLKKWHREYCGSCRQEQKALLSLKERWD</sequence>
<dbReference type="InterPro" id="IPR001849">
    <property type="entry name" value="PH_domain"/>
</dbReference>
<evidence type="ECO:0000256" key="4">
    <source>
        <dbReference type="ARBA" id="ARBA00023136"/>
    </source>
</evidence>
<feature type="compositionally biased region" description="Polar residues" evidence="5">
    <location>
        <begin position="30"/>
        <end position="47"/>
    </location>
</feature>
<dbReference type="FunFam" id="2.30.29.30:FF:000349">
    <property type="entry name" value="Transcription factor SipA3"/>
    <property type="match status" value="1"/>
</dbReference>
<dbReference type="Proteomes" id="UP001201980">
    <property type="component" value="Unassembled WGS sequence"/>
</dbReference>
<evidence type="ECO:0000313" key="9">
    <source>
        <dbReference type="Proteomes" id="UP001201980"/>
    </source>
</evidence>